<dbReference type="PANTHER" id="PTHR48063:SF29">
    <property type="entry name" value="LRR RECEPTOR-LIKE KINASE FAMILY PROTEIN"/>
    <property type="match status" value="1"/>
</dbReference>
<keyword evidence="9 12" id="KW-0472">Membrane</keyword>
<feature type="domain" description="Leucine-rich repeat-containing N-terminal plant-type" evidence="14">
    <location>
        <begin position="49"/>
        <end position="81"/>
    </location>
</feature>
<proteinExistence type="inferred from homology"/>
<keyword evidence="7" id="KW-0677">Repeat</keyword>
<keyword evidence="8 12" id="KW-1133">Transmembrane helix</keyword>
<evidence type="ECO:0000313" key="15">
    <source>
        <dbReference type="EMBL" id="KAK4550415.1"/>
    </source>
</evidence>
<evidence type="ECO:0000313" key="16">
    <source>
        <dbReference type="Proteomes" id="UP001324115"/>
    </source>
</evidence>
<evidence type="ECO:0000256" key="4">
    <source>
        <dbReference type="ARBA" id="ARBA00022614"/>
    </source>
</evidence>
<dbReference type="InterPro" id="IPR046956">
    <property type="entry name" value="RLP23-like"/>
</dbReference>
<feature type="transmembrane region" description="Helical" evidence="12">
    <location>
        <begin position="926"/>
        <end position="949"/>
    </location>
</feature>
<dbReference type="Gene3D" id="3.80.10.10">
    <property type="entry name" value="Ribonuclease Inhibitor"/>
    <property type="match status" value="4"/>
</dbReference>
<comment type="similarity">
    <text evidence="2">Belongs to the RLP family.</text>
</comment>
<dbReference type="SMART" id="SM00369">
    <property type="entry name" value="LRR_TYP"/>
    <property type="match status" value="10"/>
</dbReference>
<reference evidence="15 16" key="1">
    <citation type="journal article" date="2023" name="G3 (Bethesda)">
        <title>A haplotype-resolved chromosome-scale genome for Quercus rubra L. provides insights into the genetics of adaptive traits for red oak species.</title>
        <authorList>
            <person name="Kapoor B."/>
            <person name="Jenkins J."/>
            <person name="Schmutz J."/>
            <person name="Zhebentyayeva T."/>
            <person name="Kuelheim C."/>
            <person name="Coggeshall M."/>
            <person name="Heim C."/>
            <person name="Lasky J.R."/>
            <person name="Leites L."/>
            <person name="Islam-Faridi N."/>
            <person name="Romero-Severson J."/>
            <person name="DeLeo V.L."/>
            <person name="Lucas S.M."/>
            <person name="Lazic D."/>
            <person name="Gailing O."/>
            <person name="Carlson J."/>
            <person name="Staton M."/>
        </authorList>
    </citation>
    <scope>NUCLEOTIDE SEQUENCE [LARGE SCALE GENOMIC DNA]</scope>
    <source>
        <strain evidence="15">Pseudo-F2</strain>
    </source>
</reference>
<dbReference type="Proteomes" id="UP001324115">
    <property type="component" value="Unassembled WGS sequence"/>
</dbReference>
<evidence type="ECO:0000256" key="10">
    <source>
        <dbReference type="ARBA" id="ARBA00023170"/>
    </source>
</evidence>
<evidence type="ECO:0000256" key="5">
    <source>
        <dbReference type="ARBA" id="ARBA00022692"/>
    </source>
</evidence>
<keyword evidence="5 12" id="KW-0812">Transmembrane</keyword>
<evidence type="ECO:0000259" key="14">
    <source>
        <dbReference type="Pfam" id="PF08263"/>
    </source>
</evidence>
<keyword evidence="11" id="KW-0325">Glycoprotein</keyword>
<dbReference type="FunFam" id="3.80.10.10:FF:000041">
    <property type="entry name" value="LRR receptor-like serine/threonine-protein kinase ERECTA"/>
    <property type="match status" value="2"/>
</dbReference>
<dbReference type="Pfam" id="PF08263">
    <property type="entry name" value="LRRNT_2"/>
    <property type="match status" value="1"/>
</dbReference>
<evidence type="ECO:0000256" key="1">
    <source>
        <dbReference type="ARBA" id="ARBA00004251"/>
    </source>
</evidence>
<comment type="subcellular location">
    <subcellularLocation>
        <location evidence="1">Cell membrane</location>
        <topology evidence="1">Single-pass type I membrane protein</topology>
    </subcellularLocation>
</comment>
<evidence type="ECO:0000256" key="8">
    <source>
        <dbReference type="ARBA" id="ARBA00022989"/>
    </source>
</evidence>
<evidence type="ECO:0000256" key="12">
    <source>
        <dbReference type="SAM" id="Phobius"/>
    </source>
</evidence>
<dbReference type="PANTHER" id="PTHR48063">
    <property type="entry name" value="LRR RECEPTOR-LIKE KINASE"/>
    <property type="match status" value="1"/>
</dbReference>
<evidence type="ECO:0000256" key="2">
    <source>
        <dbReference type="ARBA" id="ARBA00009592"/>
    </source>
</evidence>
<keyword evidence="3" id="KW-1003">Cell membrane</keyword>
<dbReference type="GO" id="GO:0005886">
    <property type="term" value="C:plasma membrane"/>
    <property type="evidence" value="ECO:0007669"/>
    <property type="project" value="UniProtKB-SubCell"/>
</dbReference>
<keyword evidence="6 13" id="KW-0732">Signal</keyword>
<dbReference type="InterPro" id="IPR001611">
    <property type="entry name" value="Leu-rich_rpt"/>
</dbReference>
<evidence type="ECO:0000256" key="7">
    <source>
        <dbReference type="ARBA" id="ARBA00022737"/>
    </source>
</evidence>
<evidence type="ECO:0000256" key="11">
    <source>
        <dbReference type="ARBA" id="ARBA00023180"/>
    </source>
</evidence>
<gene>
    <name evidence="15" type="ORF">RGQ29_032706</name>
</gene>
<dbReference type="InterPro" id="IPR032675">
    <property type="entry name" value="LRR_dom_sf"/>
</dbReference>
<protein>
    <recommendedName>
        <fullName evidence="14">Leucine-rich repeat-containing N-terminal plant-type domain-containing protein</fullName>
    </recommendedName>
</protein>
<evidence type="ECO:0000256" key="3">
    <source>
        <dbReference type="ARBA" id="ARBA00022475"/>
    </source>
</evidence>
<dbReference type="EMBL" id="JAXUIC010000170">
    <property type="protein sequence ID" value="KAK4550415.1"/>
    <property type="molecule type" value="Genomic_DNA"/>
</dbReference>
<dbReference type="FunFam" id="3.80.10.10:FF:000213">
    <property type="entry name" value="Tyrosine-sulfated glycopeptide receptor 1"/>
    <property type="match status" value="1"/>
</dbReference>
<keyword evidence="4" id="KW-0433">Leucine-rich repeat</keyword>
<organism evidence="15 16">
    <name type="scientific">Quercus rubra</name>
    <name type="common">Northern red oak</name>
    <name type="synonym">Quercus borealis</name>
    <dbReference type="NCBI Taxonomy" id="3512"/>
    <lineage>
        <taxon>Eukaryota</taxon>
        <taxon>Viridiplantae</taxon>
        <taxon>Streptophyta</taxon>
        <taxon>Embryophyta</taxon>
        <taxon>Tracheophyta</taxon>
        <taxon>Spermatophyta</taxon>
        <taxon>Magnoliopsida</taxon>
        <taxon>eudicotyledons</taxon>
        <taxon>Gunneridae</taxon>
        <taxon>Pentapetalae</taxon>
        <taxon>rosids</taxon>
        <taxon>fabids</taxon>
        <taxon>Fagales</taxon>
        <taxon>Fagaceae</taxon>
        <taxon>Quercus</taxon>
    </lineage>
</organism>
<keyword evidence="16" id="KW-1185">Reference proteome</keyword>
<dbReference type="InterPro" id="IPR003591">
    <property type="entry name" value="Leu-rich_rpt_typical-subtyp"/>
</dbReference>
<evidence type="ECO:0000256" key="9">
    <source>
        <dbReference type="ARBA" id="ARBA00023136"/>
    </source>
</evidence>
<evidence type="ECO:0000256" key="13">
    <source>
        <dbReference type="SAM" id="SignalP"/>
    </source>
</evidence>
<dbReference type="InterPro" id="IPR013210">
    <property type="entry name" value="LRR_N_plant-typ"/>
</dbReference>
<accession>A0AAN7DUS5</accession>
<feature type="signal peptide" evidence="13">
    <location>
        <begin position="1"/>
        <end position="23"/>
    </location>
</feature>
<dbReference type="Pfam" id="PF13855">
    <property type="entry name" value="LRR_8"/>
    <property type="match status" value="1"/>
</dbReference>
<name>A0AAN7DUS5_QUERU</name>
<keyword evidence="10" id="KW-0675">Receptor</keyword>
<sequence length="985" mass="109381">MANMNTTFVLLLNLLYLLLITESISLEAVPSNSIAVNANVRCIEIGRVALQKFRKGLKDPFNRLSSWVGQDCCNWEGIGCSNQTSNVVKIDLGSSNPCGFEGGSQYTPDQPNCLSGKLHPSLQNLKYLSYLNLSNINFQGVSFPYFLGSLKKLTFLDLSFTMFSGVVSPSLGNLTNLSYLNLIPSQLSDRTLSVSNIYWLTNLSSLQYLNLQNIDLSKAETHWLQVVNMLPSLSELYLSSCGLHHLPQTLPFVNFTSLSVLDLSNNGFNSSSIPPWLFNLTALINLRINLCDLKAPSLTLARASLCNLKNLDMSYNFVISGPITEFIQALSGCGNHRLEQLNLGSNQLSGVLPHSLGYFTHLRELHLTNNSFSGPIPSSIQHLSRLETLDLSYNLMNGTIPKFIGQLIELSTLDLFSNSWEGTMTETHFLNLKKLTWFALSSTRKSLALNVKHDWTPPFSLQNVLIKDCQLGPAFPAWLKTQKNLLEISLVNSSISAKIPNWLWNLSSLPLKLDLSHNQLRGDLPKSLSFEWVDLSYNNLTGSLPLWPSVSYLSLRKNLLSGPLPVNIFQRKKKLVTLDLAGNFLNGSIPSLTIGPTGLWFVDLSNNLLSGNIPRHWMSMQNLEAIDLSQNNLLGNIPTSLCSLPTLNWLQLSYNNLSGDLFSTLQNCSSLYALDVGGNRFSGTLPKWIGKRLPSISELRLRGNMLSGPILEQLCFLAHLHVLDFAHNNFSGSIPTCLGNLAGLKSLVEYSTSPIRSLLLPVTYLEHMDLTAKGAQREYYSQIFLMNSIDLSRNNLTGEIPEALTKLSLLSTLNLSWNQLTGKIPDNIGTLHSLETLDLSCNLLSGPIPPSMSSLTFLSHLNLSYNNLSGSIPSANQFQTFIDPSIYEGNPKLCGPPLITNCSLLPSDGDTKVVDEDNEEFRSEKLWFYVSVVLGFIVGFWIVCGSLVIKKSWRHAYFHFVDEKKDRLFVAIKVNMARLQGKIEA</sequence>
<dbReference type="SUPFAM" id="SSF52058">
    <property type="entry name" value="L domain-like"/>
    <property type="match status" value="2"/>
</dbReference>
<evidence type="ECO:0000256" key="6">
    <source>
        <dbReference type="ARBA" id="ARBA00022729"/>
    </source>
</evidence>
<dbReference type="AlphaFoldDB" id="A0AAN7DUS5"/>
<comment type="caution">
    <text evidence="15">The sequence shown here is derived from an EMBL/GenBank/DDBJ whole genome shotgun (WGS) entry which is preliminary data.</text>
</comment>
<dbReference type="SUPFAM" id="SSF52047">
    <property type="entry name" value="RNI-like"/>
    <property type="match status" value="1"/>
</dbReference>
<dbReference type="Pfam" id="PF00560">
    <property type="entry name" value="LRR_1"/>
    <property type="match status" value="10"/>
</dbReference>
<feature type="chain" id="PRO_5042926245" description="Leucine-rich repeat-containing N-terminal plant-type domain-containing protein" evidence="13">
    <location>
        <begin position="24"/>
        <end position="985"/>
    </location>
</feature>